<evidence type="ECO:0000313" key="2">
    <source>
        <dbReference type="Proteomes" id="UP000486601"/>
    </source>
</evidence>
<dbReference type="AlphaFoldDB" id="A0A7X5SWT6"/>
<accession>A0A7X5SWT6</accession>
<proteinExistence type="predicted"/>
<organism evidence="1 2">
    <name type="scientific">Clostridium sporogenes</name>
    <dbReference type="NCBI Taxonomy" id="1509"/>
    <lineage>
        <taxon>Bacteria</taxon>
        <taxon>Bacillati</taxon>
        <taxon>Bacillota</taxon>
        <taxon>Clostridia</taxon>
        <taxon>Eubacteriales</taxon>
        <taxon>Clostridiaceae</taxon>
        <taxon>Clostridium</taxon>
    </lineage>
</organism>
<reference evidence="1 2" key="1">
    <citation type="submission" date="2019-04" db="EMBL/GenBank/DDBJ databases">
        <title>Genome sequencing of Clostridium botulinum Groups I-IV and Clostridium butyricum.</title>
        <authorList>
            <person name="Brunt J."/>
            <person name="Van Vliet A.H.M."/>
            <person name="Stringer S.C."/>
            <person name="Carter A.T."/>
            <person name="Peck M.W."/>
        </authorList>
    </citation>
    <scope>NUCLEOTIDE SEQUENCE [LARGE SCALE GENOMIC DNA]</scope>
    <source>
        <strain evidence="1 2">IFR 18/108</strain>
    </source>
</reference>
<gene>
    <name evidence="1" type="ORF">FDF70_02850</name>
</gene>
<protein>
    <submittedName>
        <fullName evidence="1">Uncharacterized protein</fullName>
    </submittedName>
</protein>
<sequence>MEKSGFFNAMKVANTWDRVYKADNFAGYFATFIGNGVFPNPAKQLQVLETDRMNVIIKPGKAWINGFIYINTDELILPIDVADGVLHRTDKIVLRYDVVEREIRVKIKKGEFASEPKAPQLTRNADMYELALADIKVNAGAIKITQADITDLRLNKELCGIVHGVVDQVDTTAIFNQFQDWYSKTKEAYDKDIAMWTKDKKETFDKWYKESTEDFLKQWNEWFENTGIWEKDFNNWFETLKDKLDGNIAAKLTKDVEQLKKDVENIDIPVKSVNKKTGDIELKAADITTENGQTIETQLADITTQQGDLQNLKTTDKTNIVGAVNELFQNANNGKQNWVDVIGSPLNIEDTFSTLKNKTQNLKNSMAEKLTTKGQDSKGIEDLQVLINKIDMLNSYDIDMLFLKYGNIFNNLTSTNTSFLGINLKSKRIISKHTIEEKFNILDFQGNVLQTFIIPQEIGVPVYYDPRNDLLLCQLNYNYNDRITIIDINNNIVSKYVFASRYETAIMYFIDSDKYIYIVTRLHDNVQGYPELRLYKLKSDGTQIATLRIDNSIDTGRIDKDNSYIKERENDIIARVMWLYSDGCIILKTNKELNRYNKVHIPGNLNINIVAETLLI</sequence>
<dbReference type="RefSeq" id="WP_052263815.1">
    <property type="nucleotide sequence ID" value="NZ_SXAK01000001.1"/>
</dbReference>
<evidence type="ECO:0000313" key="1">
    <source>
        <dbReference type="EMBL" id="NFR60455.1"/>
    </source>
</evidence>
<dbReference type="Proteomes" id="UP000486601">
    <property type="component" value="Unassembled WGS sequence"/>
</dbReference>
<name>A0A7X5SWT6_CLOSG</name>
<comment type="caution">
    <text evidence="1">The sequence shown here is derived from an EMBL/GenBank/DDBJ whole genome shotgun (WGS) entry which is preliminary data.</text>
</comment>
<dbReference type="EMBL" id="SXCS01000001">
    <property type="protein sequence ID" value="NFR60455.1"/>
    <property type="molecule type" value="Genomic_DNA"/>
</dbReference>